<name>A0ABP9KLM4_9SPHN</name>
<dbReference type="RefSeq" id="WP_346033526.1">
    <property type="nucleotide sequence ID" value="NZ_BAABHV010000021.1"/>
</dbReference>
<protein>
    <submittedName>
        <fullName evidence="1">Uncharacterized protein</fullName>
    </submittedName>
</protein>
<organism evidence="1 2">
    <name type="scientific">Erythrobacter westpacificensis</name>
    <dbReference type="NCBI Taxonomy" id="1055231"/>
    <lineage>
        <taxon>Bacteria</taxon>
        <taxon>Pseudomonadati</taxon>
        <taxon>Pseudomonadota</taxon>
        <taxon>Alphaproteobacteria</taxon>
        <taxon>Sphingomonadales</taxon>
        <taxon>Erythrobacteraceae</taxon>
        <taxon>Erythrobacter/Porphyrobacter group</taxon>
        <taxon>Erythrobacter</taxon>
    </lineage>
</organism>
<gene>
    <name evidence="1" type="ORF">GCM10023208_26770</name>
</gene>
<dbReference type="Proteomes" id="UP001500518">
    <property type="component" value="Unassembled WGS sequence"/>
</dbReference>
<evidence type="ECO:0000313" key="1">
    <source>
        <dbReference type="EMBL" id="GAA5059439.1"/>
    </source>
</evidence>
<evidence type="ECO:0000313" key="2">
    <source>
        <dbReference type="Proteomes" id="UP001500518"/>
    </source>
</evidence>
<reference evidence="2" key="1">
    <citation type="journal article" date="2019" name="Int. J. Syst. Evol. Microbiol.">
        <title>The Global Catalogue of Microorganisms (GCM) 10K type strain sequencing project: providing services to taxonomists for standard genome sequencing and annotation.</title>
        <authorList>
            <consortium name="The Broad Institute Genomics Platform"/>
            <consortium name="The Broad Institute Genome Sequencing Center for Infectious Disease"/>
            <person name="Wu L."/>
            <person name="Ma J."/>
        </authorList>
    </citation>
    <scope>NUCLEOTIDE SEQUENCE [LARGE SCALE GENOMIC DNA]</scope>
    <source>
        <strain evidence="2">JCM 18014</strain>
    </source>
</reference>
<comment type="caution">
    <text evidence="1">The sequence shown here is derived from an EMBL/GenBank/DDBJ whole genome shotgun (WGS) entry which is preliminary data.</text>
</comment>
<proteinExistence type="predicted"/>
<accession>A0ABP9KLM4</accession>
<keyword evidence="2" id="KW-1185">Reference proteome</keyword>
<dbReference type="EMBL" id="BAABHV010000021">
    <property type="protein sequence ID" value="GAA5059439.1"/>
    <property type="molecule type" value="Genomic_DNA"/>
</dbReference>
<sequence length="66" mass="7560">MIQNLQAPLQMRQARKEVLRALASSDPCQADRHCKRAAELMNTALDEIHSHPSAYFDWSELKADHN</sequence>